<dbReference type="OrthoDB" id="10289621at2759"/>
<name>A0A2P5BRP1_TREOI</name>
<gene>
    <name evidence="1" type="ORF">TorRG33x02_311340</name>
</gene>
<evidence type="ECO:0000313" key="1">
    <source>
        <dbReference type="EMBL" id="PON51463.1"/>
    </source>
</evidence>
<proteinExistence type="predicted"/>
<accession>A0A2P5BRP1</accession>
<keyword evidence="2" id="KW-1185">Reference proteome</keyword>
<dbReference type="AlphaFoldDB" id="A0A2P5BRP1"/>
<evidence type="ECO:0000313" key="2">
    <source>
        <dbReference type="Proteomes" id="UP000237000"/>
    </source>
</evidence>
<organism evidence="1 2">
    <name type="scientific">Trema orientale</name>
    <name type="common">Charcoal tree</name>
    <name type="synonym">Celtis orientalis</name>
    <dbReference type="NCBI Taxonomy" id="63057"/>
    <lineage>
        <taxon>Eukaryota</taxon>
        <taxon>Viridiplantae</taxon>
        <taxon>Streptophyta</taxon>
        <taxon>Embryophyta</taxon>
        <taxon>Tracheophyta</taxon>
        <taxon>Spermatophyta</taxon>
        <taxon>Magnoliopsida</taxon>
        <taxon>eudicotyledons</taxon>
        <taxon>Gunneridae</taxon>
        <taxon>Pentapetalae</taxon>
        <taxon>rosids</taxon>
        <taxon>fabids</taxon>
        <taxon>Rosales</taxon>
        <taxon>Cannabaceae</taxon>
        <taxon>Trema</taxon>
    </lineage>
</organism>
<reference evidence="2" key="1">
    <citation type="submission" date="2016-06" db="EMBL/GenBank/DDBJ databases">
        <title>Parallel loss of symbiosis genes in relatives of nitrogen-fixing non-legume Parasponia.</title>
        <authorList>
            <person name="Van Velzen R."/>
            <person name="Holmer R."/>
            <person name="Bu F."/>
            <person name="Rutten L."/>
            <person name="Van Zeijl A."/>
            <person name="Liu W."/>
            <person name="Santuari L."/>
            <person name="Cao Q."/>
            <person name="Sharma T."/>
            <person name="Shen D."/>
            <person name="Roswanjaya Y."/>
            <person name="Wardhani T."/>
            <person name="Kalhor M.S."/>
            <person name="Jansen J."/>
            <person name="Van den Hoogen J."/>
            <person name="Gungor B."/>
            <person name="Hartog M."/>
            <person name="Hontelez J."/>
            <person name="Verver J."/>
            <person name="Yang W.-C."/>
            <person name="Schijlen E."/>
            <person name="Repin R."/>
            <person name="Schilthuizen M."/>
            <person name="Schranz E."/>
            <person name="Heidstra R."/>
            <person name="Miyata K."/>
            <person name="Fedorova E."/>
            <person name="Kohlen W."/>
            <person name="Bisseling T."/>
            <person name="Smit S."/>
            <person name="Geurts R."/>
        </authorList>
    </citation>
    <scope>NUCLEOTIDE SEQUENCE [LARGE SCALE GENOMIC DNA]</scope>
    <source>
        <strain evidence="2">cv. RG33-2</strain>
    </source>
</reference>
<comment type="caution">
    <text evidence="1">The sequence shown here is derived from an EMBL/GenBank/DDBJ whole genome shotgun (WGS) entry which is preliminary data.</text>
</comment>
<protein>
    <submittedName>
        <fullName evidence="1">Uncharacterized protein</fullName>
    </submittedName>
</protein>
<dbReference type="InParanoid" id="A0A2P5BRP1"/>
<dbReference type="Proteomes" id="UP000237000">
    <property type="component" value="Unassembled WGS sequence"/>
</dbReference>
<dbReference type="EMBL" id="JXTC01000472">
    <property type="protein sequence ID" value="PON51463.1"/>
    <property type="molecule type" value="Genomic_DNA"/>
</dbReference>
<sequence length="64" mass="7201">MNVDEHQEGIEMTSKIRCILDAPSKYIDKASKFSKSFRCLLDGAFAHGWRKMVVDGRGVTLALE</sequence>